<evidence type="ECO:0000313" key="2">
    <source>
        <dbReference type="EMBL" id="GMS90214.1"/>
    </source>
</evidence>
<gene>
    <name evidence="2" type="ORF">PENTCL1PPCAC_12389</name>
</gene>
<evidence type="ECO:0000313" key="3">
    <source>
        <dbReference type="Proteomes" id="UP001432027"/>
    </source>
</evidence>
<dbReference type="AlphaFoldDB" id="A0AAV5T4L1"/>
<name>A0AAV5T4L1_9BILA</name>
<protein>
    <recommendedName>
        <fullName evidence="1">Endonuclease/exonuclease/phosphatase domain-containing protein</fullName>
    </recommendedName>
</protein>
<proteinExistence type="predicted"/>
<accession>A0AAV5T4L1</accession>
<dbReference type="Pfam" id="PF14529">
    <property type="entry name" value="Exo_endo_phos_2"/>
    <property type="match status" value="1"/>
</dbReference>
<dbReference type="EMBL" id="BTSX01000003">
    <property type="protein sequence ID" value="GMS90214.1"/>
    <property type="molecule type" value="Genomic_DNA"/>
</dbReference>
<dbReference type="InterPro" id="IPR005135">
    <property type="entry name" value="Endo/exonuclease/phosphatase"/>
</dbReference>
<dbReference type="PANTHER" id="PTHR21459:SF2">
    <property type="entry name" value="PROTEIN CBG08968"/>
    <property type="match status" value="1"/>
</dbReference>
<dbReference type="GO" id="GO:0003824">
    <property type="term" value="F:catalytic activity"/>
    <property type="evidence" value="ECO:0007669"/>
    <property type="project" value="InterPro"/>
</dbReference>
<keyword evidence="3" id="KW-1185">Reference proteome</keyword>
<reference evidence="2" key="1">
    <citation type="submission" date="2023-10" db="EMBL/GenBank/DDBJ databases">
        <title>Genome assembly of Pristionchus species.</title>
        <authorList>
            <person name="Yoshida K."/>
            <person name="Sommer R.J."/>
        </authorList>
    </citation>
    <scope>NUCLEOTIDE SEQUENCE</scope>
    <source>
        <strain evidence="2">RS0144</strain>
    </source>
</reference>
<dbReference type="SUPFAM" id="SSF56219">
    <property type="entry name" value="DNase I-like"/>
    <property type="match status" value="1"/>
</dbReference>
<dbReference type="InterPro" id="IPR036691">
    <property type="entry name" value="Endo/exonu/phosph_ase_sf"/>
</dbReference>
<dbReference type="PRINTS" id="PR01345">
    <property type="entry name" value="CERVTRCPTASE"/>
</dbReference>
<dbReference type="Gene3D" id="3.60.10.10">
    <property type="entry name" value="Endonuclease/exonuclease/phosphatase"/>
    <property type="match status" value="1"/>
</dbReference>
<evidence type="ECO:0000259" key="1">
    <source>
        <dbReference type="Pfam" id="PF14529"/>
    </source>
</evidence>
<sequence length="697" mass="79078">SYNLILISETWLCTEDSDAYLLGSNDDYVSFRKDRPTNAEITRGGGLAILCSPLLNPFLVSSFATAGIESIIIDIHFPHSISSLSSRSIRICLIYRAPSCPSSSLESFLSFINPFVSTSPFIICGDLNFPSIDWSNFTSPTQNDFLSFVSDNHFTQFVDFKTRGDNILDLILCNSNIVNDVKPSIPFADHTSISFSLSAPSPPSRKFIPSRLYNLADWNAINFHLFSHDWTFALSPLDIDNSLNYFSNFANSLLDTFVPKSSPSPFSRYPRHLRILYGKSKRATSIARNSALAITLSKRFERALREHHVRVESRIVDSKSPRAFYSLCNTRLKACKSAPPAQILVAILSLAPKCNFSPDGIPNIFYSKCKFSIVSPLLIIFNKSLLTNTIPSIWKQAIVKPIPKTASNSINNFRPISLTCSVTKIFEKILIYEINEYMNGNNLLDSHQSGFRRNLSLNETKCTVVHYGSFSPRTHYTINNIPLSASPFMKDLGIIMSPSIKFTDHVSKMISKARAKINIMFKCFFSLDPYLYCRAFTTFIRPILEYGSVVWSPHTIILANQIEVVQRNFTRRLFARCQIPYSLYPDRLSHLSLQTLEHRRMISDLLFIHKSIAGFYSYDHSKIYRLAPLSRNLRRSHNLRISLPFVPPKSHSNFATRIIERWNALSAEIVTSSPHFFRSHLLSTPSISFSPESLLRL</sequence>
<organism evidence="2 3">
    <name type="scientific">Pristionchus entomophagus</name>
    <dbReference type="NCBI Taxonomy" id="358040"/>
    <lineage>
        <taxon>Eukaryota</taxon>
        <taxon>Metazoa</taxon>
        <taxon>Ecdysozoa</taxon>
        <taxon>Nematoda</taxon>
        <taxon>Chromadorea</taxon>
        <taxon>Rhabditida</taxon>
        <taxon>Rhabditina</taxon>
        <taxon>Diplogasteromorpha</taxon>
        <taxon>Diplogasteroidea</taxon>
        <taxon>Neodiplogasteridae</taxon>
        <taxon>Pristionchus</taxon>
    </lineage>
</organism>
<feature type="non-terminal residue" evidence="2">
    <location>
        <position position="1"/>
    </location>
</feature>
<feature type="domain" description="Endonuclease/exonuclease/phosphatase" evidence="1">
    <location>
        <begin position="89"/>
        <end position="192"/>
    </location>
</feature>
<dbReference type="PANTHER" id="PTHR21459">
    <property type="entry name" value="PROTEIN CBG08968"/>
    <property type="match status" value="1"/>
</dbReference>
<comment type="caution">
    <text evidence="2">The sequence shown here is derived from an EMBL/GenBank/DDBJ whole genome shotgun (WGS) entry which is preliminary data.</text>
</comment>
<dbReference type="Proteomes" id="UP001432027">
    <property type="component" value="Unassembled WGS sequence"/>
</dbReference>